<dbReference type="InterPro" id="IPR029061">
    <property type="entry name" value="THDP-binding"/>
</dbReference>
<dbReference type="InterPro" id="IPR011766">
    <property type="entry name" value="TPP_enzyme_TPP-bd"/>
</dbReference>
<dbReference type="RefSeq" id="WP_206733166.1">
    <property type="nucleotide sequence ID" value="NZ_JAKLTY010000014.1"/>
</dbReference>
<comment type="caution">
    <text evidence="4">The sequence shown here is derived from an EMBL/GenBank/DDBJ whole genome shotgun (WGS) entry which is preliminary data.</text>
</comment>
<accession>A0A9X1RCE1</accession>
<keyword evidence="2" id="KW-0456">Lyase</keyword>
<dbReference type="Proteomes" id="UP001139012">
    <property type="component" value="Unassembled WGS sequence"/>
</dbReference>
<dbReference type="PANTHER" id="PTHR42818:SF1">
    <property type="entry name" value="SULFOPYRUVATE DECARBOXYLASE"/>
    <property type="match status" value="1"/>
</dbReference>
<dbReference type="Pfam" id="PF02775">
    <property type="entry name" value="TPP_enzyme_C"/>
    <property type="match status" value="1"/>
</dbReference>
<dbReference type="Gene3D" id="3.40.50.970">
    <property type="match status" value="1"/>
</dbReference>
<dbReference type="InterPro" id="IPR051818">
    <property type="entry name" value="TPP_dependent_decarboxylase"/>
</dbReference>
<evidence type="ECO:0000313" key="4">
    <source>
        <dbReference type="EMBL" id="MCG2629351.1"/>
    </source>
</evidence>
<evidence type="ECO:0000313" key="7">
    <source>
        <dbReference type="Proteomes" id="UP001139054"/>
    </source>
</evidence>
<dbReference type="SUPFAM" id="SSF52518">
    <property type="entry name" value="Thiamin diphosphate-binding fold (THDP-binding)"/>
    <property type="match status" value="1"/>
</dbReference>
<dbReference type="Proteomes" id="UP001139054">
    <property type="component" value="Unassembled WGS sequence"/>
</dbReference>
<evidence type="ECO:0000313" key="5">
    <source>
        <dbReference type="EMBL" id="MCG2670865.1"/>
    </source>
</evidence>
<dbReference type="EMBL" id="JAKLUA010000011">
    <property type="protein sequence ID" value="MCG2670865.1"/>
    <property type="molecule type" value="Genomic_DNA"/>
</dbReference>
<organism evidence="4 7">
    <name type="scientific">Bradyrhizobium zhengyangense</name>
    <dbReference type="NCBI Taxonomy" id="2911009"/>
    <lineage>
        <taxon>Bacteria</taxon>
        <taxon>Pseudomonadati</taxon>
        <taxon>Pseudomonadota</taxon>
        <taxon>Alphaproteobacteria</taxon>
        <taxon>Hyphomicrobiales</taxon>
        <taxon>Nitrobacteraceae</taxon>
        <taxon>Bradyrhizobium</taxon>
    </lineage>
</organism>
<reference evidence="4" key="1">
    <citation type="submission" date="2022-01" db="EMBL/GenBank/DDBJ databases">
        <title>Genome sequnece data of strain Bradyrhizobium sp. nov.</title>
        <authorList>
            <person name="Zhang J."/>
        </authorList>
    </citation>
    <scope>NUCLEOTIDE SEQUENCE</scope>
    <source>
        <strain evidence="5">WYCCWR 12774</strain>
        <strain evidence="4">WYCCWR 13023</strain>
    </source>
</reference>
<evidence type="ECO:0000313" key="6">
    <source>
        <dbReference type="Proteomes" id="UP001139012"/>
    </source>
</evidence>
<feature type="domain" description="Thiamine pyrophosphate enzyme TPP-binding" evidence="3">
    <location>
        <begin position="59"/>
        <end position="172"/>
    </location>
</feature>
<dbReference type="GO" id="GO:0044281">
    <property type="term" value="P:small molecule metabolic process"/>
    <property type="evidence" value="ECO:0007669"/>
    <property type="project" value="UniProtKB-ARBA"/>
</dbReference>
<proteinExistence type="predicted"/>
<dbReference type="PANTHER" id="PTHR42818">
    <property type="entry name" value="SULFOPYRUVATE DECARBOXYLASE SUBUNIT ALPHA"/>
    <property type="match status" value="1"/>
</dbReference>
<protein>
    <submittedName>
        <fullName evidence="4">Thiamine pyrophosphate-dependent enzyme</fullName>
    </submittedName>
</protein>
<gene>
    <name evidence="5" type="ORF">L6637_28250</name>
    <name evidence="4" type="ORF">L6654_22195</name>
</gene>
<name>A0A9X1RCE1_9BRAD</name>
<keyword evidence="6" id="KW-1185">Reference proteome</keyword>
<dbReference type="EMBL" id="JAKLTY010000014">
    <property type="protein sequence ID" value="MCG2629351.1"/>
    <property type="molecule type" value="Genomic_DNA"/>
</dbReference>
<evidence type="ECO:0000256" key="2">
    <source>
        <dbReference type="ARBA" id="ARBA00023239"/>
    </source>
</evidence>
<sequence>MIMKANVGNPEFDERYVLDRREAVPALVGGHKEFLFIAGLAGTARDVTSLVNDGPSAYGLGGAMGAATMMGLGLALARPDRTVIAFCGDGELLMNVGSLATIGVRNPPNLRIVCVDNGHYGETGYQRSHTSLGVDLEKIAVGSGIRRTLTIGTAAELPKGSKLLRESEDAVFILMRVKPTDPPKFKRTLDPAVCRVRFKAALADAARAGG</sequence>
<evidence type="ECO:0000259" key="3">
    <source>
        <dbReference type="Pfam" id="PF02775"/>
    </source>
</evidence>
<dbReference type="GO" id="GO:0016831">
    <property type="term" value="F:carboxy-lyase activity"/>
    <property type="evidence" value="ECO:0007669"/>
    <property type="project" value="UniProtKB-KW"/>
</dbReference>
<dbReference type="AlphaFoldDB" id="A0A9X1RCE1"/>
<keyword evidence="1" id="KW-0210">Decarboxylase</keyword>
<dbReference type="GO" id="GO:0030976">
    <property type="term" value="F:thiamine pyrophosphate binding"/>
    <property type="evidence" value="ECO:0007669"/>
    <property type="project" value="InterPro"/>
</dbReference>
<evidence type="ECO:0000256" key="1">
    <source>
        <dbReference type="ARBA" id="ARBA00022793"/>
    </source>
</evidence>